<dbReference type="SUPFAM" id="SSF52266">
    <property type="entry name" value="SGNH hydrolase"/>
    <property type="match status" value="1"/>
</dbReference>
<evidence type="ECO:0008006" key="3">
    <source>
        <dbReference type="Google" id="ProtNLM"/>
    </source>
</evidence>
<organism evidence="1 2">
    <name type="scientific">Teladorsagia circumcincta</name>
    <name type="common">Brown stomach worm</name>
    <name type="synonym">Ostertagia circumcincta</name>
    <dbReference type="NCBI Taxonomy" id="45464"/>
    <lineage>
        <taxon>Eukaryota</taxon>
        <taxon>Metazoa</taxon>
        <taxon>Ecdysozoa</taxon>
        <taxon>Nematoda</taxon>
        <taxon>Chromadorea</taxon>
        <taxon>Rhabditida</taxon>
        <taxon>Rhabditina</taxon>
        <taxon>Rhabditomorpha</taxon>
        <taxon>Strongyloidea</taxon>
        <taxon>Trichostrongylidae</taxon>
        <taxon>Teladorsagia</taxon>
    </lineage>
</organism>
<gene>
    <name evidence="1" type="ORF">TELCIR_24139</name>
</gene>
<keyword evidence="2" id="KW-1185">Reference proteome</keyword>
<dbReference type="InterPro" id="IPR038885">
    <property type="entry name" value="PLB1"/>
</dbReference>
<dbReference type="InterPro" id="IPR001087">
    <property type="entry name" value="GDSL"/>
</dbReference>
<dbReference type="OrthoDB" id="10265800at2759"/>
<proteinExistence type="predicted"/>
<reference evidence="1 2" key="1">
    <citation type="submission" date="2015-09" db="EMBL/GenBank/DDBJ databases">
        <title>Draft genome of the parasitic nematode Teladorsagia circumcincta isolate WARC Sus (inbred).</title>
        <authorList>
            <person name="Mitreva M."/>
        </authorList>
    </citation>
    <scope>NUCLEOTIDE SEQUENCE [LARGE SCALE GENOMIC DNA]</scope>
    <source>
        <strain evidence="1 2">S</strain>
    </source>
</reference>
<dbReference type="GO" id="GO:0004620">
    <property type="term" value="F:phospholipase activity"/>
    <property type="evidence" value="ECO:0007669"/>
    <property type="project" value="InterPro"/>
</dbReference>
<protein>
    <recommendedName>
        <fullName evidence="3">SGNH hydrolase-type esterase domain-containing protein</fullName>
    </recommendedName>
</protein>
<dbReference type="PANTHER" id="PTHR21325">
    <property type="entry name" value="PHOSPHOLIPASE B, PLB1"/>
    <property type="match status" value="1"/>
</dbReference>
<evidence type="ECO:0000313" key="1">
    <source>
        <dbReference type="EMBL" id="PIO54497.1"/>
    </source>
</evidence>
<dbReference type="EMBL" id="KZ396013">
    <property type="protein sequence ID" value="PIO54497.1"/>
    <property type="molecule type" value="Genomic_DNA"/>
</dbReference>
<name>A0A2G9T957_TELCI</name>
<sequence>MAIPGSEAKDMPVQAQRLVDVMRQRNEINITNDWKLVNIFVGGNDVCRHCHELHTNRSLTNGPDAYKRNLIKAIQILKDNLPSIYECHCEFHMKKTRQLCMDYM</sequence>
<feature type="non-terminal residue" evidence="1">
    <location>
        <position position="104"/>
    </location>
</feature>
<evidence type="ECO:0000313" key="2">
    <source>
        <dbReference type="Proteomes" id="UP000230423"/>
    </source>
</evidence>
<dbReference type="AlphaFoldDB" id="A0A2G9T957"/>
<dbReference type="Pfam" id="PF00657">
    <property type="entry name" value="Lipase_GDSL"/>
    <property type="match status" value="1"/>
</dbReference>
<dbReference type="GO" id="GO:0006644">
    <property type="term" value="P:phospholipid metabolic process"/>
    <property type="evidence" value="ECO:0007669"/>
    <property type="project" value="TreeGrafter"/>
</dbReference>
<accession>A0A2G9T957</accession>
<dbReference type="PANTHER" id="PTHR21325:SF31">
    <property type="entry name" value="GH22081P-RELATED"/>
    <property type="match status" value="1"/>
</dbReference>
<dbReference type="Proteomes" id="UP000230423">
    <property type="component" value="Unassembled WGS sequence"/>
</dbReference>